<proteinExistence type="predicted"/>
<dbReference type="EMBL" id="CM041536">
    <property type="protein sequence ID" value="KAI3371669.1"/>
    <property type="molecule type" value="Genomic_DNA"/>
</dbReference>
<comment type="caution">
    <text evidence="1">The sequence shown here is derived from an EMBL/GenBank/DDBJ whole genome shotgun (WGS) entry which is preliminary data.</text>
</comment>
<name>A0ACB8WV74_9TELE</name>
<accession>A0ACB8WV74</accession>
<sequence>MSPSTSPQFFTEREVAHHCTKDSCWVLLGTRVYDVTAFLRMHPGGEALILRRSGKDVSREMEGPPHRHSENARRWMEQYYIGELGRDSSAEEAQSLRERRKASEQTEGKTAEKTTNKTLKEEEEDSPFNLCSSVDLNNDLVDWRKPLAWQVGHLGEKYDAWVHQPVDRPIRLFGNPFLEASTKTSWYWVPVVWLPIVFYFSWHCYTTLAKGTTRIVLTSDFSIPIHKYVFPLLFLMGWFLWSFIEYCIHRFVFHMKPPAHNYYLITLHFLLHGQHHKSPFDGSRLVFPPGLASLVVGCFYLILRSTLPDILGVCVFVGGLCGYVVYDMIHYYLHYGSPKKGSYMYGLKAYHVKHHFEHQRAEGQSWRHEASLSDVLLWRSQGHSVSFVTRVGQEFGGSVGLLQDWKPERPEQRSDRVTMSKPGDNEGDGSTEAAQPEDKAPAGKVLSTLGATTFRLGWTKVSCPCCVSERVEPLVLVRLGEKVRPETKRWLLRLIGTPQKDGGAALLAHPGEDVTGNIIVVSAPRCTLLRATEELGLCKTYHNGDMEPFSYNDRDNFKDSDNMEVFLTLAEKQYIVKYELDGLRAQRDLRIPGLSESKALQHRDNIWQKLGSAGIIVDTFPLHNPQKLKDLSKAWYSGNQLAQPLDSVNGYFGSSVGFYFSFLDFYTWSLLPPAILGLSISYFSGEVQKEMGSEATSVEDESGSAVSGHMILAVFSMIWSTVVMEMWKRRSSSLSYRWGTLKLAERFAEPRPGFHGEVGINPVTGRVEPLFPEWQRDLRMALVSVPVVGLFLGLVVLGMLGFYWAEAQVQALHKAWDSLLSQTFLYIPSVLHIVYTNMLATVYRTVAQSLTEYENHREESAFENHLTAKVLVFTFFNYFAVLFHIAFFKQDVPLLRKRLASLLIVSQLVNQVTEVVIPFLVDRFISAPNRSENEDDPEEDKFQNQSTLPAFPGLFAEYIELLVQFGYLSLFSCVYPLTAVLLLINNITEIRSDAYKICRLFRKPFCPPVANMGVWQIAFEVLSFVSVVSNCWLLMLSPWLQRLCQEGGMSSTNILLLAVLVEHVLILVKVILAVLIPDEPDWICKKRQQIEYTSMQALRQQKLHSEES</sequence>
<protein>
    <submittedName>
        <fullName evidence="1">Uncharacterized protein</fullName>
    </submittedName>
</protein>
<gene>
    <name evidence="1" type="ORF">L3Q82_024233</name>
</gene>
<reference evidence="1" key="1">
    <citation type="submission" date="2022-04" db="EMBL/GenBank/DDBJ databases">
        <title>Jade perch genome.</title>
        <authorList>
            <person name="Chao B."/>
        </authorList>
    </citation>
    <scope>NUCLEOTIDE SEQUENCE</scope>
    <source>
        <strain evidence="1">CB-2022</strain>
    </source>
</reference>
<evidence type="ECO:0000313" key="2">
    <source>
        <dbReference type="Proteomes" id="UP000831701"/>
    </source>
</evidence>
<keyword evidence="2" id="KW-1185">Reference proteome</keyword>
<organism evidence="1 2">
    <name type="scientific">Scortum barcoo</name>
    <name type="common">barcoo grunter</name>
    <dbReference type="NCBI Taxonomy" id="214431"/>
    <lineage>
        <taxon>Eukaryota</taxon>
        <taxon>Metazoa</taxon>
        <taxon>Chordata</taxon>
        <taxon>Craniata</taxon>
        <taxon>Vertebrata</taxon>
        <taxon>Euteleostomi</taxon>
        <taxon>Actinopterygii</taxon>
        <taxon>Neopterygii</taxon>
        <taxon>Teleostei</taxon>
        <taxon>Neoteleostei</taxon>
        <taxon>Acanthomorphata</taxon>
        <taxon>Eupercaria</taxon>
        <taxon>Centrarchiformes</taxon>
        <taxon>Terapontoidei</taxon>
        <taxon>Terapontidae</taxon>
        <taxon>Scortum</taxon>
    </lineage>
</organism>
<evidence type="ECO:0000313" key="1">
    <source>
        <dbReference type="EMBL" id="KAI3371669.1"/>
    </source>
</evidence>
<dbReference type="Proteomes" id="UP000831701">
    <property type="component" value="Chromosome 6"/>
</dbReference>